<organism evidence="1 2">
    <name type="scientific">Neptuniibacter pectenicola</name>
    <dbReference type="NCBI Taxonomy" id="1806669"/>
    <lineage>
        <taxon>Bacteria</taxon>
        <taxon>Pseudomonadati</taxon>
        <taxon>Pseudomonadota</taxon>
        <taxon>Gammaproteobacteria</taxon>
        <taxon>Oceanospirillales</taxon>
        <taxon>Oceanospirillaceae</taxon>
        <taxon>Neptuniibacter</taxon>
    </lineage>
</organism>
<dbReference type="Proteomes" id="UP001449225">
    <property type="component" value="Unassembled WGS sequence"/>
</dbReference>
<gene>
    <name evidence="1" type="ORF">WNY58_04385</name>
</gene>
<evidence type="ECO:0000313" key="1">
    <source>
        <dbReference type="EMBL" id="MEM5535625.1"/>
    </source>
</evidence>
<reference evidence="1 2" key="1">
    <citation type="submission" date="2024-03" db="EMBL/GenBank/DDBJ databases">
        <title>Community enrichment and isolation of bacterial strains for fucoidan degradation.</title>
        <authorList>
            <person name="Sichert A."/>
        </authorList>
    </citation>
    <scope>NUCLEOTIDE SEQUENCE [LARGE SCALE GENOMIC DNA]</scope>
    <source>
        <strain evidence="1 2">AS76</strain>
    </source>
</reference>
<proteinExistence type="predicted"/>
<evidence type="ECO:0000313" key="2">
    <source>
        <dbReference type="Proteomes" id="UP001449225"/>
    </source>
</evidence>
<protein>
    <submittedName>
        <fullName evidence="1">Uncharacterized protein</fullName>
    </submittedName>
</protein>
<accession>A0ABU9TPH4</accession>
<dbReference type="EMBL" id="JBBMRA010000003">
    <property type="protein sequence ID" value="MEM5535625.1"/>
    <property type="molecule type" value="Genomic_DNA"/>
</dbReference>
<keyword evidence="2" id="KW-1185">Reference proteome</keyword>
<name>A0ABU9TPH4_9GAMM</name>
<comment type="caution">
    <text evidence="1">The sequence shown here is derived from an EMBL/GenBank/DDBJ whole genome shotgun (WGS) entry which is preliminary data.</text>
</comment>
<dbReference type="RefSeq" id="WP_342853846.1">
    <property type="nucleotide sequence ID" value="NZ_JBBMRA010000003.1"/>
</dbReference>
<sequence length="101" mass="11098">MTNSHSIKELEVFEEAMQETTKAANQGLEVSNILITLSERFSDLLPELTLKLLNQDIQDYEKTGRLVSSAGKQLLAEGKITFEDLNSTELSPSVKALNSAA</sequence>